<protein>
    <submittedName>
        <fullName evidence="1">Uncharacterized protein</fullName>
    </submittedName>
</protein>
<proteinExistence type="predicted"/>
<dbReference type="EMBL" id="NMTQ01000033">
    <property type="protein sequence ID" value="PDX58284.1"/>
    <property type="molecule type" value="Genomic_DNA"/>
</dbReference>
<keyword evidence="2" id="KW-1185">Reference proteome</keyword>
<dbReference type="Proteomes" id="UP000220752">
    <property type="component" value="Unassembled WGS sequence"/>
</dbReference>
<dbReference type="AlphaFoldDB" id="A0A2A6ZAB4"/>
<comment type="caution">
    <text evidence="1">The sequence shown here is derived from an EMBL/GenBank/DDBJ whole genome shotgun (WGS) entry which is preliminary data.</text>
</comment>
<gene>
    <name evidence="1" type="ORF">CGS46_08995</name>
</gene>
<organism evidence="1 2">
    <name type="scientific">Faecalibacterium langellae</name>
    <dbReference type="NCBI Taxonomy" id="3435293"/>
    <lineage>
        <taxon>Bacteria</taxon>
        <taxon>Bacillati</taxon>
        <taxon>Bacillota</taxon>
        <taxon>Clostridia</taxon>
        <taxon>Eubacteriales</taxon>
        <taxon>Oscillospiraceae</taxon>
        <taxon>Faecalibacterium</taxon>
    </lineage>
</organism>
<evidence type="ECO:0000313" key="2">
    <source>
        <dbReference type="Proteomes" id="UP000220752"/>
    </source>
</evidence>
<dbReference type="RefSeq" id="WP_097777486.1">
    <property type="nucleotide sequence ID" value="NZ_JAQDHG010000020.1"/>
</dbReference>
<evidence type="ECO:0000313" key="1">
    <source>
        <dbReference type="EMBL" id="PDX58284.1"/>
    </source>
</evidence>
<name>A0A2A6ZAB4_9FIRM</name>
<sequence length="189" mass="22053">MIYRFTEVLNDLVNYFLLGDILLLEDWKQANHLSDDLAMEFTTNESGDRVFDEGIVIPMAGIENYPYTILFNLSGDRPELCKERNRLQLRKSGYSLKVDHNMLMLFTWPILEQFTPEKVKDLISYYRVHKKPMIELANGWYHIEILGGETLQDGDYEPTFEFVIQPATNEEVTINADMNFSFEITSSAY</sequence>
<reference evidence="1 2" key="1">
    <citation type="journal article" date="2017" name="Front. Microbiol.">
        <title>New Insights into the Diversity of the Genus Faecalibacterium.</title>
        <authorList>
            <person name="Benevides L."/>
            <person name="Burman S."/>
            <person name="Martin R."/>
            <person name="Robert V."/>
            <person name="Thomas M."/>
            <person name="Miquel S."/>
            <person name="Chain F."/>
            <person name="Sokol H."/>
            <person name="Bermudez-Humaran L.G."/>
            <person name="Morrison M."/>
            <person name="Langella P."/>
            <person name="Azevedo V.A."/>
            <person name="Chatel J.M."/>
            <person name="Soares S."/>
        </authorList>
    </citation>
    <scope>NUCLEOTIDE SEQUENCE [LARGE SCALE GENOMIC DNA]</scope>
    <source>
        <strain evidence="2">CNCM I-4540</strain>
    </source>
</reference>
<accession>A0A2A6ZAB4</accession>